<feature type="domain" description="HTH lysR-type" evidence="5">
    <location>
        <begin position="1"/>
        <end position="58"/>
    </location>
</feature>
<evidence type="ECO:0000256" key="1">
    <source>
        <dbReference type="ARBA" id="ARBA00009437"/>
    </source>
</evidence>
<dbReference type="PROSITE" id="PS50931">
    <property type="entry name" value="HTH_LYSR"/>
    <property type="match status" value="1"/>
</dbReference>
<evidence type="ECO:0000313" key="6">
    <source>
        <dbReference type="EMBL" id="GAA4941534.1"/>
    </source>
</evidence>
<keyword evidence="3" id="KW-0238">DNA-binding</keyword>
<dbReference type="EMBL" id="BAABLX010000012">
    <property type="protein sequence ID" value="GAA4941534.1"/>
    <property type="molecule type" value="Genomic_DNA"/>
</dbReference>
<dbReference type="AlphaFoldDB" id="A0AAV3U1V0"/>
<comment type="similarity">
    <text evidence="1">Belongs to the LysR transcriptional regulatory family.</text>
</comment>
<comment type="caution">
    <text evidence="6">The sequence shown here is derived from an EMBL/GenBank/DDBJ whole genome shotgun (WGS) entry which is preliminary data.</text>
</comment>
<dbReference type="Gene3D" id="3.40.190.10">
    <property type="entry name" value="Periplasmic binding protein-like II"/>
    <property type="match status" value="2"/>
</dbReference>
<dbReference type="Pfam" id="PF03466">
    <property type="entry name" value="LysR_substrate"/>
    <property type="match status" value="1"/>
</dbReference>
<proteinExistence type="inferred from homology"/>
<dbReference type="SUPFAM" id="SSF46785">
    <property type="entry name" value="Winged helix' DNA-binding domain"/>
    <property type="match status" value="1"/>
</dbReference>
<gene>
    <name evidence="6" type="primary">ilvY</name>
    <name evidence="6" type="ORF">GCM10025791_20000</name>
</gene>
<evidence type="ECO:0000256" key="2">
    <source>
        <dbReference type="ARBA" id="ARBA00023015"/>
    </source>
</evidence>
<dbReference type="FunFam" id="1.10.10.10:FF:000001">
    <property type="entry name" value="LysR family transcriptional regulator"/>
    <property type="match status" value="1"/>
</dbReference>
<keyword evidence="2" id="KW-0805">Transcription regulation</keyword>
<dbReference type="InterPro" id="IPR036390">
    <property type="entry name" value="WH_DNA-bd_sf"/>
</dbReference>
<dbReference type="InterPro" id="IPR000847">
    <property type="entry name" value="LysR_HTH_N"/>
</dbReference>
<dbReference type="GO" id="GO:0000976">
    <property type="term" value="F:transcription cis-regulatory region binding"/>
    <property type="evidence" value="ECO:0007669"/>
    <property type="project" value="TreeGrafter"/>
</dbReference>
<dbReference type="SUPFAM" id="SSF53850">
    <property type="entry name" value="Periplasmic binding protein-like II"/>
    <property type="match status" value="1"/>
</dbReference>
<dbReference type="PANTHER" id="PTHR30126:SF81">
    <property type="entry name" value="HTH-TYPE TRANSCRIPTIONAL REGULATOR ILVY"/>
    <property type="match status" value="1"/>
</dbReference>
<dbReference type="GO" id="GO:0003700">
    <property type="term" value="F:DNA-binding transcription factor activity"/>
    <property type="evidence" value="ECO:0007669"/>
    <property type="project" value="InterPro"/>
</dbReference>
<dbReference type="Gene3D" id="1.10.10.10">
    <property type="entry name" value="Winged helix-like DNA-binding domain superfamily/Winged helix DNA-binding domain"/>
    <property type="match status" value="1"/>
</dbReference>
<keyword evidence="7" id="KW-1185">Reference proteome</keyword>
<dbReference type="Pfam" id="PF00126">
    <property type="entry name" value="HTH_1"/>
    <property type="match status" value="1"/>
</dbReference>
<dbReference type="Proteomes" id="UP001409585">
    <property type="component" value="Unassembled WGS sequence"/>
</dbReference>
<dbReference type="PRINTS" id="PR00039">
    <property type="entry name" value="HTHLYSR"/>
</dbReference>
<organism evidence="6 7">
    <name type="scientific">Halioxenophilus aromaticivorans</name>
    <dbReference type="NCBI Taxonomy" id="1306992"/>
    <lineage>
        <taxon>Bacteria</taxon>
        <taxon>Pseudomonadati</taxon>
        <taxon>Pseudomonadota</taxon>
        <taxon>Gammaproteobacteria</taxon>
        <taxon>Alteromonadales</taxon>
        <taxon>Alteromonadaceae</taxon>
        <taxon>Halioxenophilus</taxon>
    </lineage>
</organism>
<reference evidence="7" key="1">
    <citation type="journal article" date="2019" name="Int. J. Syst. Evol. Microbiol.">
        <title>The Global Catalogue of Microorganisms (GCM) 10K type strain sequencing project: providing services to taxonomists for standard genome sequencing and annotation.</title>
        <authorList>
            <consortium name="The Broad Institute Genomics Platform"/>
            <consortium name="The Broad Institute Genome Sequencing Center for Infectious Disease"/>
            <person name="Wu L."/>
            <person name="Ma J."/>
        </authorList>
    </citation>
    <scope>NUCLEOTIDE SEQUENCE [LARGE SCALE GENOMIC DNA]</scope>
    <source>
        <strain evidence="7">JCM 19134</strain>
    </source>
</reference>
<accession>A0AAV3U1V0</accession>
<dbReference type="NCBIfam" id="NF008722">
    <property type="entry name" value="PRK11716.1"/>
    <property type="match status" value="1"/>
</dbReference>
<dbReference type="InterPro" id="IPR036388">
    <property type="entry name" value="WH-like_DNA-bd_sf"/>
</dbReference>
<dbReference type="RefSeq" id="WP_345421020.1">
    <property type="nucleotide sequence ID" value="NZ_AP031496.1"/>
</dbReference>
<protein>
    <submittedName>
        <fullName evidence="6">HTH-type transcriptional activator IlvY</fullName>
    </submittedName>
</protein>
<name>A0AAV3U1V0_9ALTE</name>
<sequence>MDDKALKQFVTLAEVLHFGKAAERCHLSASALSRSIQALEEELGTRLFVRDNRHVSLTREGKVFWQQAQPLLNQWQQVKDSVGKQSRELAGELKIYCSVTASYSFLYDILHEFRKRQPNIEIKLSTGDPALAINRVREGLEDIAISARPEKLPRGVNFTRIQTTPLLMIAEREAAQLYLRNARHFWQATPIILPMEGLARDKTLAWFERNRLDPNIYARVAGNEAIVSMVSLGFGAGVVPEIVLANSPLKDRVSALPISNAVGDFDVGLFALSKRLKDPLVQEFWQSQ</sequence>
<keyword evidence="4" id="KW-0804">Transcription</keyword>
<evidence type="ECO:0000313" key="7">
    <source>
        <dbReference type="Proteomes" id="UP001409585"/>
    </source>
</evidence>
<evidence type="ECO:0000259" key="5">
    <source>
        <dbReference type="PROSITE" id="PS50931"/>
    </source>
</evidence>
<dbReference type="PANTHER" id="PTHR30126">
    <property type="entry name" value="HTH-TYPE TRANSCRIPTIONAL REGULATOR"/>
    <property type="match status" value="1"/>
</dbReference>
<evidence type="ECO:0000256" key="3">
    <source>
        <dbReference type="ARBA" id="ARBA00023125"/>
    </source>
</evidence>
<dbReference type="InterPro" id="IPR005119">
    <property type="entry name" value="LysR_subst-bd"/>
</dbReference>
<evidence type="ECO:0000256" key="4">
    <source>
        <dbReference type="ARBA" id="ARBA00023163"/>
    </source>
</evidence>